<dbReference type="InterPro" id="IPR013563">
    <property type="entry name" value="Oligopep_ABC_C"/>
</dbReference>
<dbReference type="PANTHER" id="PTHR43297:SF2">
    <property type="entry name" value="DIPEPTIDE TRANSPORT ATP-BINDING PROTEIN DPPD"/>
    <property type="match status" value="1"/>
</dbReference>
<dbReference type="Pfam" id="PF00005">
    <property type="entry name" value="ABC_tran"/>
    <property type="match status" value="2"/>
</dbReference>
<keyword evidence="7 11" id="KW-0067">ATP-binding</keyword>
<dbReference type="Proteomes" id="UP000255505">
    <property type="component" value="Plasmid III"/>
</dbReference>
<geneLocation type="plasmid" evidence="11">
    <name>III</name>
</geneLocation>
<dbReference type="SMART" id="SM00382">
    <property type="entry name" value="AAA"/>
    <property type="match status" value="2"/>
</dbReference>
<dbReference type="InterPro" id="IPR050388">
    <property type="entry name" value="ABC_Ni/Peptide_Import"/>
</dbReference>
<name>A0A375IRA0_9BURK</name>
<comment type="similarity">
    <text evidence="2">Belongs to the ABC transporter superfamily.</text>
</comment>
<dbReference type="GO" id="GO:0005886">
    <property type="term" value="C:plasma membrane"/>
    <property type="evidence" value="ECO:0007669"/>
    <property type="project" value="UniProtKB-SubCell"/>
</dbReference>
<dbReference type="Proteomes" id="UP000255505">
    <property type="component" value="Unassembled WGS sequence"/>
</dbReference>
<evidence type="ECO:0000256" key="2">
    <source>
        <dbReference type="ARBA" id="ARBA00005417"/>
    </source>
</evidence>
<dbReference type="SUPFAM" id="SSF52540">
    <property type="entry name" value="P-loop containing nucleoside triphosphate hydrolases"/>
    <property type="match status" value="2"/>
</dbReference>
<dbReference type="NCBIfam" id="NF007739">
    <property type="entry name" value="PRK10419.1"/>
    <property type="match status" value="2"/>
</dbReference>
<dbReference type="GO" id="GO:0005524">
    <property type="term" value="F:ATP binding"/>
    <property type="evidence" value="ECO:0007669"/>
    <property type="project" value="UniProtKB-KW"/>
</dbReference>
<feature type="domain" description="ABC transporter" evidence="9">
    <location>
        <begin position="309"/>
        <end position="552"/>
    </location>
</feature>
<dbReference type="PANTHER" id="PTHR43297">
    <property type="entry name" value="OLIGOPEPTIDE TRANSPORT ATP-BINDING PROTEIN APPD"/>
    <property type="match status" value="1"/>
</dbReference>
<dbReference type="InterPro" id="IPR003439">
    <property type="entry name" value="ABC_transporter-like_ATP-bd"/>
</dbReference>
<dbReference type="EMBL" id="LT991978">
    <property type="protein sequence ID" value="SPK77144.1"/>
    <property type="molecule type" value="Genomic_DNA"/>
</dbReference>
<keyword evidence="4" id="KW-1003">Cell membrane</keyword>
<keyword evidence="3" id="KW-0813">Transport</keyword>
<dbReference type="Pfam" id="PF08352">
    <property type="entry name" value="oligo_HPY"/>
    <property type="match status" value="2"/>
</dbReference>
<dbReference type="InterPro" id="IPR027417">
    <property type="entry name" value="P-loop_NTPase"/>
</dbReference>
<feature type="domain" description="ABC transporter" evidence="9">
    <location>
        <begin position="5"/>
        <end position="252"/>
    </location>
</feature>
<evidence type="ECO:0000256" key="4">
    <source>
        <dbReference type="ARBA" id="ARBA00022475"/>
    </source>
</evidence>
<dbReference type="PROSITE" id="PS50893">
    <property type="entry name" value="ABC_TRANSPORTER_2"/>
    <property type="match status" value="2"/>
</dbReference>
<dbReference type="PROSITE" id="PS00211">
    <property type="entry name" value="ABC_TRANSPORTER_1"/>
    <property type="match status" value="2"/>
</dbReference>
<dbReference type="InterPro" id="IPR017871">
    <property type="entry name" value="ABC_transporter-like_CS"/>
</dbReference>
<dbReference type="CDD" id="cd03257">
    <property type="entry name" value="ABC_NikE_OppD_transporters"/>
    <property type="match status" value="2"/>
</dbReference>
<dbReference type="GO" id="GO:0015833">
    <property type="term" value="P:peptide transport"/>
    <property type="evidence" value="ECO:0007669"/>
    <property type="project" value="InterPro"/>
</dbReference>
<keyword evidence="8" id="KW-0472">Membrane</keyword>
<evidence type="ECO:0000256" key="6">
    <source>
        <dbReference type="ARBA" id="ARBA00022741"/>
    </source>
</evidence>
<keyword evidence="11" id="KW-0614">Plasmid</keyword>
<protein>
    <submittedName>
        <fullName evidence="11">Putative peptide transport fused subunits of ABC superfamily: ATP-binding components</fullName>
    </submittedName>
</protein>
<dbReference type="Gene3D" id="3.40.50.300">
    <property type="entry name" value="P-loop containing nucleotide triphosphate hydrolases"/>
    <property type="match status" value="2"/>
</dbReference>
<dbReference type="GO" id="GO:0016887">
    <property type="term" value="F:ATP hydrolysis activity"/>
    <property type="evidence" value="ECO:0007669"/>
    <property type="project" value="InterPro"/>
</dbReference>
<dbReference type="FunFam" id="3.40.50.300:FF:000016">
    <property type="entry name" value="Oligopeptide ABC transporter ATP-binding component"/>
    <property type="match status" value="2"/>
</dbReference>
<organism evidence="11 12">
    <name type="scientific">Cupriavidus taiwanensis</name>
    <dbReference type="NCBI Taxonomy" id="164546"/>
    <lineage>
        <taxon>Bacteria</taxon>
        <taxon>Pseudomonadati</taxon>
        <taxon>Pseudomonadota</taxon>
        <taxon>Betaproteobacteria</taxon>
        <taxon>Burkholderiales</taxon>
        <taxon>Burkholderiaceae</taxon>
        <taxon>Cupriavidus</taxon>
    </lineage>
</organism>
<reference evidence="11 12" key="1">
    <citation type="submission" date="2018-01" db="EMBL/GenBank/DDBJ databases">
        <authorList>
            <person name="Gaut B.S."/>
            <person name="Morton B.R."/>
            <person name="Clegg M.T."/>
            <person name="Duvall M.R."/>
        </authorList>
    </citation>
    <scope>NUCLEOTIDE SEQUENCE [LARGE SCALE GENOMIC DNA]</scope>
    <source>
        <strain evidence="11">Cupriavidus taiwanensis LMG 19425</strain>
        <plasmid evidence="12">Plasmid iii</plasmid>
    </source>
</reference>
<evidence type="ECO:0000313" key="11">
    <source>
        <dbReference type="EMBL" id="SPK77144.1"/>
    </source>
</evidence>
<dbReference type="InterPro" id="IPR003593">
    <property type="entry name" value="AAA+_ATPase"/>
</dbReference>
<dbReference type="AlphaFoldDB" id="A0A375IRA0"/>
<evidence type="ECO:0000256" key="8">
    <source>
        <dbReference type="ARBA" id="ARBA00023136"/>
    </source>
</evidence>
<evidence type="ECO:0000313" key="12">
    <source>
        <dbReference type="Proteomes" id="UP000255505"/>
    </source>
</evidence>
<keyword evidence="5" id="KW-0997">Cell inner membrane</keyword>
<evidence type="ECO:0000256" key="5">
    <source>
        <dbReference type="ARBA" id="ARBA00022519"/>
    </source>
</evidence>
<dbReference type="NCBIfam" id="NF008453">
    <property type="entry name" value="PRK11308.1"/>
    <property type="match status" value="2"/>
</dbReference>
<dbReference type="EMBL" id="OOEF01000055">
    <property type="protein sequence ID" value="SPK70490.1"/>
    <property type="molecule type" value="Genomic_DNA"/>
</dbReference>
<accession>A0A375IRA0</accession>
<comment type="subcellular location">
    <subcellularLocation>
        <location evidence="1">Cell inner membrane</location>
        <topology evidence="1">Peripheral membrane protein</topology>
    </subcellularLocation>
</comment>
<evidence type="ECO:0000256" key="1">
    <source>
        <dbReference type="ARBA" id="ARBA00004417"/>
    </source>
</evidence>
<evidence type="ECO:0000313" key="10">
    <source>
        <dbReference type="EMBL" id="SPK70490.1"/>
    </source>
</evidence>
<evidence type="ECO:0000256" key="7">
    <source>
        <dbReference type="ARBA" id="ARBA00022840"/>
    </source>
</evidence>
<evidence type="ECO:0000259" key="9">
    <source>
        <dbReference type="PROSITE" id="PS50893"/>
    </source>
</evidence>
<evidence type="ECO:0000256" key="3">
    <source>
        <dbReference type="ARBA" id="ARBA00022448"/>
    </source>
</evidence>
<dbReference type="GO" id="GO:0055085">
    <property type="term" value="P:transmembrane transport"/>
    <property type="evidence" value="ECO:0007669"/>
    <property type="project" value="UniProtKB-ARBA"/>
</dbReference>
<keyword evidence="6" id="KW-0547">Nucleotide-binding</keyword>
<dbReference type="RefSeq" id="WP_115666708.1">
    <property type="nucleotide sequence ID" value="NZ_LT991978.1"/>
</dbReference>
<proteinExistence type="inferred from homology"/>
<sequence>MTPLLCLQDLSIRYPGGARPAVSGLNLDVGAGESVALVGESGCGKSTTALALLRLLPASARVSGRVLLEGRDLLTLREREMTALRGNAVSMIFQEPMTSLNPVLSVGAQVTETLRLHTALSAQAAHARAVELLDQVRIPEPQRRFHAFPHQLSGGQRQRVMIAMAIACKPKLLVADEPTTALDVTVQAQILELLDTLRRELRMAMLLITHDLGVVARWADRVAVMHDGIKVEEQSARTLFREPAHPYTRGLLGTSLGAVDGLVPHYRQARLPEIRVERHDDGTPAAFRLERPALRAASGIATGAAPAVLDVEDLHVTHRSGAHATAAVQGVSFSIAAGETVGLVGESGCGKSTLARAVLRLADHDAGRIVFDGTDIATVDRRRMRPWRGAMQLVFQDPYNSLNPRKTVAEVLEGALQIHGLRDRQERRARAAAMIDRVGLPAAALHRYPHEFSGGQRQRIGIARALIVRPRLLVCDEPVSALDVSVQAQVLNLLADLQVEYGLSCLFISHDLGVVRYIADRILVMRAGQLVESGGRDQIWNLPAHPYTRQLLAAVPRALPAQACAPLSQHAETHASGVFG</sequence>
<gene>
    <name evidence="11" type="primary">yliA</name>
    <name evidence="11" type="ORF">CT19425_P20116</name>
    <name evidence="10" type="ORF">CT19425_U590007</name>
</gene>